<name>A0A1I8F7D9_9PLAT</name>
<organism evidence="1 2">
    <name type="scientific">Macrostomum lignano</name>
    <dbReference type="NCBI Taxonomy" id="282301"/>
    <lineage>
        <taxon>Eukaryota</taxon>
        <taxon>Metazoa</taxon>
        <taxon>Spiralia</taxon>
        <taxon>Lophotrochozoa</taxon>
        <taxon>Platyhelminthes</taxon>
        <taxon>Rhabditophora</taxon>
        <taxon>Macrostomorpha</taxon>
        <taxon>Macrostomida</taxon>
        <taxon>Macrostomidae</taxon>
        <taxon>Macrostomum</taxon>
    </lineage>
</organism>
<reference evidence="2" key="1">
    <citation type="submission" date="2016-11" db="UniProtKB">
        <authorList>
            <consortium name="WormBaseParasite"/>
        </authorList>
    </citation>
    <scope>IDENTIFICATION</scope>
</reference>
<keyword evidence="1" id="KW-1185">Reference proteome</keyword>
<dbReference type="WBParaSite" id="maker-unitig_23350-snap-gene-0.2-mRNA-1">
    <property type="protein sequence ID" value="maker-unitig_23350-snap-gene-0.2-mRNA-1"/>
    <property type="gene ID" value="maker-unitig_23350-snap-gene-0.2"/>
</dbReference>
<evidence type="ECO:0000313" key="2">
    <source>
        <dbReference type="WBParaSite" id="maker-unitig_23350-snap-gene-0.2-mRNA-1"/>
    </source>
</evidence>
<sequence>MATGNAAPGVPQQAYCSRACQQAALASAQAAVRVSWLLKLSWADFMQRLVSEGCRLAPTDGHCPTRPCASWMPDHVLAPFQTYACWAMAAVLGSFQLCRLECPMGEKCRLAPDCPEFRVHVLPRGSETLPELALSTNRPGCPRFASSAGLSRPACPSCWNGRRLCCEIRPVYWA</sequence>
<evidence type="ECO:0000313" key="1">
    <source>
        <dbReference type="Proteomes" id="UP000095280"/>
    </source>
</evidence>
<dbReference type="AlphaFoldDB" id="A0A1I8F7D9"/>
<proteinExistence type="predicted"/>
<protein>
    <submittedName>
        <fullName evidence="2">4Fe-4S ferredoxin-type domain-containing protein</fullName>
    </submittedName>
</protein>
<dbReference type="Proteomes" id="UP000095280">
    <property type="component" value="Unplaced"/>
</dbReference>
<accession>A0A1I8F7D9</accession>